<keyword evidence="6 8" id="KW-1133">Transmembrane helix</keyword>
<evidence type="ECO:0000256" key="1">
    <source>
        <dbReference type="ARBA" id="ARBA00004651"/>
    </source>
</evidence>
<feature type="transmembrane region" description="Helical" evidence="8">
    <location>
        <begin position="101"/>
        <end position="119"/>
    </location>
</feature>
<evidence type="ECO:0000256" key="2">
    <source>
        <dbReference type="ARBA" id="ARBA00010110"/>
    </source>
</evidence>
<feature type="transmembrane region" description="Helical" evidence="8">
    <location>
        <begin position="17"/>
        <end position="34"/>
    </location>
</feature>
<dbReference type="Gene3D" id="1.20.1530.20">
    <property type="match status" value="1"/>
</dbReference>
<sequence>MEACVEQVRSVLEEHQVAIYLGAIAIGALAGLGVPRVSALGAAINPALAFMLFVTFLQVPLAELGSAMRNTRFLGVLLATNFILMPAATALLVQLLPDEPMLRLAVLFVLLTPCVDYVVTFTHLGRGDARLLLAATPALLLVQMALLPLYLHLLLGSDASGLVRPEPFLHAFLWLIAVPLLLAAGVQLVAARTATGERALTALGLLPVPATALVLFLVLAAVMPQIGEAAGAALTAAPIYLAYAIVAPVLGWIAARSGRLAPGAMRAVAFSAATRNSLVILPLAFAVPGGVPLVPAVVVTQTMIELVSELVYVRWIPIMAGSPN</sequence>
<feature type="transmembrane region" description="Helical" evidence="8">
    <location>
        <begin position="131"/>
        <end position="151"/>
    </location>
</feature>
<evidence type="ECO:0000256" key="4">
    <source>
        <dbReference type="ARBA" id="ARBA00022475"/>
    </source>
</evidence>
<name>A0ABS7RG74_9HYPH</name>
<proteinExistence type="inferred from homology"/>
<feature type="transmembrane region" description="Helical" evidence="8">
    <location>
        <begin position="171"/>
        <end position="190"/>
    </location>
</feature>
<evidence type="ECO:0000256" key="8">
    <source>
        <dbReference type="SAM" id="Phobius"/>
    </source>
</evidence>
<comment type="subcellular location">
    <subcellularLocation>
        <location evidence="1">Cell membrane</location>
        <topology evidence="1">Multi-pass membrane protein</topology>
    </subcellularLocation>
</comment>
<feature type="transmembrane region" description="Helical" evidence="8">
    <location>
        <begin position="73"/>
        <end position="95"/>
    </location>
</feature>
<evidence type="ECO:0000256" key="5">
    <source>
        <dbReference type="ARBA" id="ARBA00022692"/>
    </source>
</evidence>
<gene>
    <name evidence="9" type="ORF">KVG22_20380</name>
</gene>
<dbReference type="InterPro" id="IPR002657">
    <property type="entry name" value="BilAc:Na_symport/Acr3"/>
</dbReference>
<feature type="transmembrane region" description="Helical" evidence="8">
    <location>
        <begin position="40"/>
        <end position="61"/>
    </location>
</feature>
<comment type="caution">
    <text evidence="9">The sequence shown here is derived from an EMBL/GenBank/DDBJ whole genome shotgun (WGS) entry which is preliminary data.</text>
</comment>
<dbReference type="PANTHER" id="PTHR43057">
    <property type="entry name" value="ARSENITE EFFLUX TRANSPORTER"/>
    <property type="match status" value="1"/>
</dbReference>
<dbReference type="EMBL" id="JAHSQO010000008">
    <property type="protein sequence ID" value="MBY8918966.1"/>
    <property type="molecule type" value="Genomic_DNA"/>
</dbReference>
<dbReference type="InterPro" id="IPR038770">
    <property type="entry name" value="Na+/solute_symporter_sf"/>
</dbReference>
<evidence type="ECO:0000313" key="10">
    <source>
        <dbReference type="Proteomes" id="UP000777661"/>
    </source>
</evidence>
<dbReference type="InterPro" id="IPR004706">
    <property type="entry name" value="Arsenical-R_Acr3"/>
</dbReference>
<keyword evidence="10" id="KW-1185">Reference proteome</keyword>
<evidence type="ECO:0000313" key="9">
    <source>
        <dbReference type="EMBL" id="MBY8918966.1"/>
    </source>
</evidence>
<accession>A0ABS7RG74</accession>
<feature type="transmembrane region" description="Helical" evidence="8">
    <location>
        <begin position="202"/>
        <end position="223"/>
    </location>
</feature>
<protein>
    <submittedName>
        <fullName evidence="9">Arsenic resistance protein</fullName>
    </submittedName>
</protein>
<keyword evidence="3" id="KW-0813">Transport</keyword>
<dbReference type="Pfam" id="PF01758">
    <property type="entry name" value="SBF"/>
    <property type="match status" value="1"/>
</dbReference>
<comment type="similarity">
    <text evidence="2">Belongs to the arsenical resistance-3 (ACR3) (TC 2.A.59) family.</text>
</comment>
<reference evidence="9 10" key="1">
    <citation type="submission" date="2021-06" db="EMBL/GenBank/DDBJ databases">
        <title>Nitratireductor porphyridii sp. nov., isolated from a small marine red alga, Porphyridium purpureum in South Korea.</title>
        <authorList>
            <person name="Kim K.H."/>
            <person name="Kristyanto S."/>
            <person name="Jeon C.O."/>
        </authorList>
    </citation>
    <scope>NUCLEOTIDE SEQUENCE [LARGE SCALE GENOMIC DNA]</scope>
    <source>
        <strain evidence="9 10">R6</strain>
    </source>
</reference>
<evidence type="ECO:0000256" key="3">
    <source>
        <dbReference type="ARBA" id="ARBA00022448"/>
    </source>
</evidence>
<evidence type="ECO:0000256" key="7">
    <source>
        <dbReference type="ARBA" id="ARBA00023136"/>
    </source>
</evidence>
<dbReference type="PANTHER" id="PTHR43057:SF1">
    <property type="entry name" value="ARSENICAL-RESISTANCE PROTEIN 3"/>
    <property type="match status" value="1"/>
</dbReference>
<dbReference type="Proteomes" id="UP000777661">
    <property type="component" value="Unassembled WGS sequence"/>
</dbReference>
<evidence type="ECO:0000256" key="6">
    <source>
        <dbReference type="ARBA" id="ARBA00022989"/>
    </source>
</evidence>
<keyword evidence="7 8" id="KW-0472">Membrane</keyword>
<keyword evidence="5 8" id="KW-0812">Transmembrane</keyword>
<keyword evidence="4" id="KW-1003">Cell membrane</keyword>
<organism evidence="9 10">
    <name type="scientific">Nitratireductor rhodophyticola</name>
    <dbReference type="NCBI Taxonomy" id="2854036"/>
    <lineage>
        <taxon>Bacteria</taxon>
        <taxon>Pseudomonadati</taxon>
        <taxon>Pseudomonadota</taxon>
        <taxon>Alphaproteobacteria</taxon>
        <taxon>Hyphomicrobiales</taxon>
        <taxon>Phyllobacteriaceae</taxon>
        <taxon>Nitratireductor</taxon>
    </lineage>
</organism>
<feature type="transmembrane region" description="Helical" evidence="8">
    <location>
        <begin position="229"/>
        <end position="255"/>
    </location>
</feature>